<proteinExistence type="predicted"/>
<dbReference type="NCBIfam" id="TIGR02436">
    <property type="entry name" value="four helix bundle protein"/>
    <property type="match status" value="1"/>
</dbReference>
<dbReference type="Gene3D" id="1.20.1440.60">
    <property type="entry name" value="23S rRNA-intervening sequence"/>
    <property type="match status" value="1"/>
</dbReference>
<dbReference type="SUPFAM" id="SSF158446">
    <property type="entry name" value="IVS-encoded protein-like"/>
    <property type="match status" value="1"/>
</dbReference>
<sequence length="119" mass="13939">MVYIQSFKELIVWQRSIELVKEIYRITNEFPREEMYGLVSQMRRSSISIPSNIAEGYKRKSLGDYVRFLNIADGSAAELETQIIISRDIYKEIDFSKTSLLLEEVQKMLVVLIKKLNTK</sequence>
<organism evidence="1 2">
    <name type="scientific">Candidatus Magasanikbacteria bacterium RIFOXYB1_FULL_40_15</name>
    <dbReference type="NCBI Taxonomy" id="1798697"/>
    <lineage>
        <taxon>Bacteria</taxon>
        <taxon>Candidatus Magasanikiibacteriota</taxon>
    </lineage>
</organism>
<dbReference type="InterPro" id="IPR012657">
    <property type="entry name" value="23S_rRNA-intervening_sequence"/>
</dbReference>
<dbReference type="NCBIfam" id="NF008911">
    <property type="entry name" value="PRK12275.1-2"/>
    <property type="match status" value="1"/>
</dbReference>
<reference evidence="1 2" key="1">
    <citation type="journal article" date="2016" name="Nat. Commun.">
        <title>Thousands of microbial genomes shed light on interconnected biogeochemical processes in an aquifer system.</title>
        <authorList>
            <person name="Anantharaman K."/>
            <person name="Brown C.T."/>
            <person name="Hug L.A."/>
            <person name="Sharon I."/>
            <person name="Castelle C.J."/>
            <person name="Probst A.J."/>
            <person name="Thomas B.C."/>
            <person name="Singh A."/>
            <person name="Wilkins M.J."/>
            <person name="Karaoz U."/>
            <person name="Brodie E.L."/>
            <person name="Williams K.H."/>
            <person name="Hubbard S.S."/>
            <person name="Banfield J.F."/>
        </authorList>
    </citation>
    <scope>NUCLEOTIDE SEQUENCE [LARGE SCALE GENOMIC DNA]</scope>
</reference>
<dbReference type="Pfam" id="PF05635">
    <property type="entry name" value="23S_rRNA_IVP"/>
    <property type="match status" value="1"/>
</dbReference>
<dbReference type="AlphaFoldDB" id="A0A1F6NJN7"/>
<dbReference type="CDD" id="cd16377">
    <property type="entry name" value="23S_rRNA_IVP_like"/>
    <property type="match status" value="1"/>
</dbReference>
<protein>
    <submittedName>
        <fullName evidence="1">Four helix bundle protein</fullName>
    </submittedName>
</protein>
<dbReference type="PANTHER" id="PTHR38471:SF2">
    <property type="entry name" value="FOUR HELIX BUNDLE PROTEIN"/>
    <property type="match status" value="1"/>
</dbReference>
<dbReference type="InterPro" id="IPR036583">
    <property type="entry name" value="23S_rRNA_IVS_sf"/>
</dbReference>
<accession>A0A1F6NJN7</accession>
<name>A0A1F6NJN7_9BACT</name>
<evidence type="ECO:0000313" key="1">
    <source>
        <dbReference type="EMBL" id="OGH84079.1"/>
    </source>
</evidence>
<dbReference type="STRING" id="1798697.A2373_02930"/>
<dbReference type="Proteomes" id="UP000176300">
    <property type="component" value="Unassembled WGS sequence"/>
</dbReference>
<dbReference type="PANTHER" id="PTHR38471">
    <property type="entry name" value="FOUR HELIX BUNDLE PROTEIN"/>
    <property type="match status" value="1"/>
</dbReference>
<gene>
    <name evidence="1" type="ORF">A2373_02930</name>
</gene>
<evidence type="ECO:0000313" key="2">
    <source>
        <dbReference type="Proteomes" id="UP000176300"/>
    </source>
</evidence>
<comment type="caution">
    <text evidence="1">The sequence shown here is derived from an EMBL/GenBank/DDBJ whole genome shotgun (WGS) entry which is preliminary data.</text>
</comment>
<dbReference type="EMBL" id="MFQS01000003">
    <property type="protein sequence ID" value="OGH84079.1"/>
    <property type="molecule type" value="Genomic_DNA"/>
</dbReference>